<dbReference type="PANTHER" id="PTHR30024:SF2">
    <property type="entry name" value="ABC TRANSPORTER SUBSTRATE-BINDING PROTEIN"/>
    <property type="match status" value="1"/>
</dbReference>
<feature type="chain" id="PRO_5020416970" evidence="1">
    <location>
        <begin position="25"/>
        <end position="335"/>
    </location>
</feature>
<proteinExistence type="predicted"/>
<dbReference type="PANTHER" id="PTHR30024">
    <property type="entry name" value="ALIPHATIC SULFONATES-BINDING PROTEIN-RELATED"/>
    <property type="match status" value="1"/>
</dbReference>
<evidence type="ECO:0000313" key="3">
    <source>
        <dbReference type="Proteomes" id="UP000295525"/>
    </source>
</evidence>
<sequence>MKITQHISAILMAALTTAGGAAYAQQAHEITITRQPGILYLPALVMEKQGLIEKAAAKEGVKDLKVNWRSFSSGGASTDALLSGNVQIVNSGVGNMLLLWDRTKGKVKGITTNSALPLELISRDPKIKTLKDYGPLDKIAVPTVRVSTQAILLQMACEQVFGKDKWSQLDANTVQLGHPDASAMLANPNGEITSHFSAPPFFTKELKIPGVHVVLKSTDIIKGGLSQSTLFTTTKFADANPKIIKAVLTASKEAIDYIKANTEKSVEIYREISGDKTSVADLMAMLKEPGMMAFQMAPAGSMQFAQHMYKVGILKTLPKKWTDYFLPVSASLNGS</sequence>
<name>A0A4R3LYH9_9BURK</name>
<gene>
    <name evidence="2" type="ORF">EDC26_10938</name>
</gene>
<dbReference type="RefSeq" id="WP_165931025.1">
    <property type="nucleotide sequence ID" value="NZ_SMAJ01000009.1"/>
</dbReference>
<keyword evidence="3" id="KW-1185">Reference proteome</keyword>
<organism evidence="2 3">
    <name type="scientific">Paralcaligenes ureilyticus</name>
    <dbReference type="NCBI Taxonomy" id="627131"/>
    <lineage>
        <taxon>Bacteria</taxon>
        <taxon>Pseudomonadati</taxon>
        <taxon>Pseudomonadota</taxon>
        <taxon>Betaproteobacteria</taxon>
        <taxon>Burkholderiales</taxon>
        <taxon>Alcaligenaceae</taxon>
        <taxon>Paralcaligenes</taxon>
    </lineage>
</organism>
<accession>A0A4R3LYH9</accession>
<evidence type="ECO:0000256" key="1">
    <source>
        <dbReference type="SAM" id="SignalP"/>
    </source>
</evidence>
<protein>
    <submittedName>
        <fullName evidence="2">NitT/TauT family transport system substrate-binding protein</fullName>
    </submittedName>
</protein>
<dbReference type="SUPFAM" id="SSF53850">
    <property type="entry name" value="Periplasmic binding protein-like II"/>
    <property type="match status" value="1"/>
</dbReference>
<dbReference type="Gene3D" id="3.40.190.10">
    <property type="entry name" value="Periplasmic binding protein-like II"/>
    <property type="match status" value="2"/>
</dbReference>
<dbReference type="EMBL" id="SMAJ01000009">
    <property type="protein sequence ID" value="TCT05750.1"/>
    <property type="molecule type" value="Genomic_DNA"/>
</dbReference>
<dbReference type="Proteomes" id="UP000295525">
    <property type="component" value="Unassembled WGS sequence"/>
</dbReference>
<dbReference type="AlphaFoldDB" id="A0A4R3LYH9"/>
<evidence type="ECO:0000313" key="2">
    <source>
        <dbReference type="EMBL" id="TCT05750.1"/>
    </source>
</evidence>
<comment type="caution">
    <text evidence="2">The sequence shown here is derived from an EMBL/GenBank/DDBJ whole genome shotgun (WGS) entry which is preliminary data.</text>
</comment>
<feature type="signal peptide" evidence="1">
    <location>
        <begin position="1"/>
        <end position="24"/>
    </location>
</feature>
<keyword evidence="1" id="KW-0732">Signal</keyword>
<reference evidence="2 3" key="1">
    <citation type="submission" date="2019-03" db="EMBL/GenBank/DDBJ databases">
        <title>Genomic Encyclopedia of Type Strains, Phase IV (KMG-IV): sequencing the most valuable type-strain genomes for metagenomic binning, comparative biology and taxonomic classification.</title>
        <authorList>
            <person name="Goeker M."/>
        </authorList>
    </citation>
    <scope>NUCLEOTIDE SEQUENCE [LARGE SCALE GENOMIC DNA]</scope>
    <source>
        <strain evidence="2 3">DSM 24591</strain>
    </source>
</reference>